<keyword evidence="3" id="KW-1185">Reference proteome</keyword>
<proteinExistence type="predicted"/>
<evidence type="ECO:0000313" key="3">
    <source>
        <dbReference type="Proteomes" id="UP000623467"/>
    </source>
</evidence>
<organism evidence="2 3">
    <name type="scientific">Mycena sanguinolenta</name>
    <dbReference type="NCBI Taxonomy" id="230812"/>
    <lineage>
        <taxon>Eukaryota</taxon>
        <taxon>Fungi</taxon>
        <taxon>Dikarya</taxon>
        <taxon>Basidiomycota</taxon>
        <taxon>Agaricomycotina</taxon>
        <taxon>Agaricomycetes</taxon>
        <taxon>Agaricomycetidae</taxon>
        <taxon>Agaricales</taxon>
        <taxon>Marasmiineae</taxon>
        <taxon>Mycenaceae</taxon>
        <taxon>Mycena</taxon>
    </lineage>
</organism>
<comment type="caution">
    <text evidence="2">The sequence shown here is derived from an EMBL/GenBank/DDBJ whole genome shotgun (WGS) entry which is preliminary data.</text>
</comment>
<feature type="region of interest" description="Disordered" evidence="1">
    <location>
        <begin position="54"/>
        <end position="76"/>
    </location>
</feature>
<dbReference type="Proteomes" id="UP000623467">
    <property type="component" value="Unassembled WGS sequence"/>
</dbReference>
<dbReference type="OrthoDB" id="10616562at2759"/>
<name>A0A8H7D224_9AGAR</name>
<feature type="compositionally biased region" description="Gly residues" evidence="1">
    <location>
        <begin position="54"/>
        <end position="74"/>
    </location>
</feature>
<evidence type="ECO:0000256" key="1">
    <source>
        <dbReference type="SAM" id="MobiDB-lite"/>
    </source>
</evidence>
<dbReference type="AlphaFoldDB" id="A0A8H7D224"/>
<sequence length="164" mass="17050">MTDMLQTLLLHSFHQPIIHIVISPLLSSRNDLKTTMRRPANYADGLVINMGTMHGGTGGTGGTGPNSGNGGVGEGPSVVQHADNVAVILDPQLLKPGGTLLDSIVLLIPKARLLAGPSLNEDVDVRDLPNARSPLLTIIDYDFTDVGGQKVSKAAGAHAAGFQS</sequence>
<gene>
    <name evidence="2" type="ORF">MSAN_01201700</name>
</gene>
<protein>
    <submittedName>
        <fullName evidence="2">Uncharacterized protein</fullName>
    </submittedName>
</protein>
<dbReference type="EMBL" id="JACAZH010000009">
    <property type="protein sequence ID" value="KAF7358630.1"/>
    <property type="molecule type" value="Genomic_DNA"/>
</dbReference>
<evidence type="ECO:0000313" key="2">
    <source>
        <dbReference type="EMBL" id="KAF7358630.1"/>
    </source>
</evidence>
<accession>A0A8H7D224</accession>
<reference evidence="2" key="1">
    <citation type="submission" date="2020-05" db="EMBL/GenBank/DDBJ databases">
        <title>Mycena genomes resolve the evolution of fungal bioluminescence.</title>
        <authorList>
            <person name="Tsai I.J."/>
        </authorList>
    </citation>
    <scope>NUCLEOTIDE SEQUENCE</scope>
    <source>
        <strain evidence="2">160909Yilan</strain>
    </source>
</reference>